<keyword evidence="2" id="KW-0378">Hydrolase</keyword>
<dbReference type="Pfam" id="PF00144">
    <property type="entry name" value="Beta-lactamase"/>
    <property type="match status" value="1"/>
</dbReference>
<dbReference type="Proteomes" id="UP001169063">
    <property type="component" value="Unassembled WGS sequence"/>
</dbReference>
<accession>A0ABT8SNQ0</accession>
<dbReference type="InterPro" id="IPR012338">
    <property type="entry name" value="Beta-lactam/transpept-like"/>
</dbReference>
<gene>
    <name evidence="2" type="ORF">Q0812_12265</name>
</gene>
<dbReference type="InterPro" id="IPR052907">
    <property type="entry name" value="Beta-lactamase/esterase"/>
</dbReference>
<proteinExistence type="predicted"/>
<protein>
    <submittedName>
        <fullName evidence="2">Serine hydrolase domain-containing protein</fullName>
        <ecNumber evidence="2">3.1.1.103</ecNumber>
    </submittedName>
</protein>
<evidence type="ECO:0000259" key="1">
    <source>
        <dbReference type="Pfam" id="PF00144"/>
    </source>
</evidence>
<dbReference type="InterPro" id="IPR001466">
    <property type="entry name" value="Beta-lactam-related"/>
</dbReference>
<sequence length="368" mass="39615">MTDHSFSAVRDLFDAALESGEELGAAFTLCIEGEVVLDLIGGHADLARERPFDRRTLTPVFSTTKAVTALMAARLVDQGRIGWTTPVAEVWPEFGQAGKAAVTFEQLLSHQAGLPGFDTPQDPGIWFDPPAVLAKLAGQAPMWPLGQGSGYHPITGGYLIGEVFRRLDGRSLGTALREDLGEPFGLDIWIGLPDSEHGRCAEMKKPPAAADLGQLDDIKRAAFLDRGSAPGGRGSAAWRRLEIPSANGHATARDLARLMSVMACDGMMEGRQVLSPDTARAAMAERVQGQDRVLPFVLSWAAGFMRNQGVWVYGPGEQTVGHSGWGGSCAFADPERRLSGAYVMNRQSVHLIGDPRPVKLIEAAYERL</sequence>
<dbReference type="EMBL" id="JAUKTR010000005">
    <property type="protein sequence ID" value="MDO1560202.1"/>
    <property type="molecule type" value="Genomic_DNA"/>
</dbReference>
<keyword evidence="3" id="KW-1185">Reference proteome</keyword>
<dbReference type="Gene3D" id="3.40.710.10">
    <property type="entry name" value="DD-peptidase/beta-lactamase superfamily"/>
    <property type="match status" value="1"/>
</dbReference>
<evidence type="ECO:0000313" key="2">
    <source>
        <dbReference type="EMBL" id="MDO1560202.1"/>
    </source>
</evidence>
<dbReference type="PANTHER" id="PTHR43319:SF3">
    <property type="entry name" value="BETA-LACTAMASE-RELATED DOMAIN-CONTAINING PROTEIN"/>
    <property type="match status" value="1"/>
</dbReference>
<name>A0ABT8SNQ0_9CAUL</name>
<dbReference type="PANTHER" id="PTHR43319">
    <property type="entry name" value="BETA-LACTAMASE-RELATED"/>
    <property type="match status" value="1"/>
</dbReference>
<dbReference type="RefSeq" id="WP_302110626.1">
    <property type="nucleotide sequence ID" value="NZ_JAUKTR010000005.1"/>
</dbReference>
<evidence type="ECO:0000313" key="3">
    <source>
        <dbReference type="Proteomes" id="UP001169063"/>
    </source>
</evidence>
<dbReference type="EC" id="3.1.1.103" evidence="2"/>
<organism evidence="2 3">
    <name type="scientific">Peiella sedimenti</name>
    <dbReference type="NCBI Taxonomy" id="3061083"/>
    <lineage>
        <taxon>Bacteria</taxon>
        <taxon>Pseudomonadati</taxon>
        <taxon>Pseudomonadota</taxon>
        <taxon>Alphaproteobacteria</taxon>
        <taxon>Caulobacterales</taxon>
        <taxon>Caulobacteraceae</taxon>
        <taxon>Peiella</taxon>
    </lineage>
</organism>
<dbReference type="GO" id="GO:0016787">
    <property type="term" value="F:hydrolase activity"/>
    <property type="evidence" value="ECO:0007669"/>
    <property type="project" value="UniProtKB-KW"/>
</dbReference>
<comment type="caution">
    <text evidence="2">The sequence shown here is derived from an EMBL/GenBank/DDBJ whole genome shotgun (WGS) entry which is preliminary data.</text>
</comment>
<reference evidence="2" key="1">
    <citation type="submission" date="2023-07" db="EMBL/GenBank/DDBJ databases">
        <title>Brevundimonas soil sp. nov., isolated from the soil of chemical plant.</title>
        <authorList>
            <person name="Wu N."/>
        </authorList>
    </citation>
    <scope>NUCLEOTIDE SEQUENCE</scope>
    <source>
        <strain evidence="2">XZ-24</strain>
    </source>
</reference>
<dbReference type="SUPFAM" id="SSF56601">
    <property type="entry name" value="beta-lactamase/transpeptidase-like"/>
    <property type="match status" value="1"/>
</dbReference>
<feature type="domain" description="Beta-lactamase-related" evidence="1">
    <location>
        <begin position="9"/>
        <end position="348"/>
    </location>
</feature>